<dbReference type="AlphaFoldDB" id="A0A1E5UT32"/>
<dbReference type="Pfam" id="PF00201">
    <property type="entry name" value="UDPGT"/>
    <property type="match status" value="1"/>
</dbReference>
<dbReference type="InterPro" id="IPR002213">
    <property type="entry name" value="UDP_glucos_trans"/>
</dbReference>
<dbReference type="InterPro" id="IPR035595">
    <property type="entry name" value="UDP_glycos_trans_CS"/>
</dbReference>
<dbReference type="FunFam" id="3.40.50.2000:FF:000037">
    <property type="entry name" value="Glycosyltransferase"/>
    <property type="match status" value="1"/>
</dbReference>
<proteinExistence type="inferred from homology"/>
<evidence type="ECO:0000313" key="4">
    <source>
        <dbReference type="EMBL" id="OEL16020.1"/>
    </source>
</evidence>
<sequence>MLPYLELAERLASRGHCMSFVSRPRNLVRLPPRRHAVDLVAAALPLPRVEGLPDGTNSTNDVPYDKSDLYWKAFDGLAAPFVELLGTACADNEGTMPDWVIADCFHHRAATIALDHKVPCAMLLQIAAMIAAFAQSCSEWEPEAFPVAVAVAVLGKPLVHLGLLPLSPDGGRRSCDGGEDATVRWLDAQPTSLVVYVALGSEVPLSVQQAHELALGLELAGARFLWALRKPSGATNEDILPPCFRECTHDHGLVIMGWVPQMTVLAHAVVGAFLTHCGRNSLIEGLMFGHPVVMLPIFGDQWPNACAMEGMKVGLQVARDEDDGSFDREGLGSVVRAVMLEEEARKVFVTNALKMQEIVADRNHHERYIDEFIRQLRSYTTDGNSSTYN</sequence>
<dbReference type="Gene3D" id="3.40.50.2000">
    <property type="entry name" value="Glycogen Phosphorylase B"/>
    <property type="match status" value="2"/>
</dbReference>
<dbReference type="PROSITE" id="PS00375">
    <property type="entry name" value="UDPGT"/>
    <property type="match status" value="1"/>
</dbReference>
<comment type="caution">
    <text evidence="4">The sequence shown here is derived from an EMBL/GenBank/DDBJ whole genome shotgun (WGS) entry which is preliminary data.</text>
</comment>
<dbReference type="PANTHER" id="PTHR48049">
    <property type="entry name" value="GLYCOSYLTRANSFERASE"/>
    <property type="match status" value="1"/>
</dbReference>
<evidence type="ECO:0000256" key="1">
    <source>
        <dbReference type="ARBA" id="ARBA00009995"/>
    </source>
</evidence>
<dbReference type="Proteomes" id="UP000095767">
    <property type="component" value="Unassembled WGS sequence"/>
</dbReference>
<accession>A0A1E5UT32</accession>
<reference evidence="4 5" key="1">
    <citation type="submission" date="2016-09" db="EMBL/GenBank/DDBJ databases">
        <title>The draft genome of Dichanthelium oligosanthes: A C3 panicoid grass species.</title>
        <authorList>
            <person name="Studer A.J."/>
            <person name="Schnable J.C."/>
            <person name="Brutnell T.P."/>
        </authorList>
    </citation>
    <scope>NUCLEOTIDE SEQUENCE [LARGE SCALE GENOMIC DNA]</scope>
    <source>
        <strain evidence="5">cv. Kellogg 1175</strain>
        <tissue evidence="4">Leaf</tissue>
    </source>
</reference>
<dbReference type="GO" id="GO:0035251">
    <property type="term" value="F:UDP-glucosyltransferase activity"/>
    <property type="evidence" value="ECO:0007669"/>
    <property type="project" value="InterPro"/>
</dbReference>
<dbReference type="PANTHER" id="PTHR48049:SF158">
    <property type="entry name" value="OS06G0216100 PROTEIN"/>
    <property type="match status" value="1"/>
</dbReference>
<name>A0A1E5UT32_9POAL</name>
<dbReference type="InterPro" id="IPR050481">
    <property type="entry name" value="UDP-glycosyltransf_plant"/>
</dbReference>
<dbReference type="CDD" id="cd03784">
    <property type="entry name" value="GT1_Gtf-like"/>
    <property type="match status" value="1"/>
</dbReference>
<evidence type="ECO:0000256" key="2">
    <source>
        <dbReference type="ARBA" id="ARBA00022679"/>
    </source>
</evidence>
<comment type="similarity">
    <text evidence="1 3">Belongs to the UDP-glycosyltransferase family.</text>
</comment>
<organism evidence="4 5">
    <name type="scientific">Dichanthelium oligosanthes</name>
    <dbReference type="NCBI Taxonomy" id="888268"/>
    <lineage>
        <taxon>Eukaryota</taxon>
        <taxon>Viridiplantae</taxon>
        <taxon>Streptophyta</taxon>
        <taxon>Embryophyta</taxon>
        <taxon>Tracheophyta</taxon>
        <taxon>Spermatophyta</taxon>
        <taxon>Magnoliopsida</taxon>
        <taxon>Liliopsida</taxon>
        <taxon>Poales</taxon>
        <taxon>Poaceae</taxon>
        <taxon>PACMAD clade</taxon>
        <taxon>Panicoideae</taxon>
        <taxon>Panicodae</taxon>
        <taxon>Paniceae</taxon>
        <taxon>Dichantheliinae</taxon>
        <taxon>Dichanthelium</taxon>
    </lineage>
</organism>
<dbReference type="EMBL" id="LWDX02064387">
    <property type="protein sequence ID" value="OEL16020.1"/>
    <property type="molecule type" value="Genomic_DNA"/>
</dbReference>
<keyword evidence="3" id="KW-0328">Glycosyltransferase</keyword>
<gene>
    <name evidence="4" type="ORF">BAE44_0022960</name>
</gene>
<dbReference type="SUPFAM" id="SSF53756">
    <property type="entry name" value="UDP-Glycosyltransferase/glycogen phosphorylase"/>
    <property type="match status" value="1"/>
</dbReference>
<protein>
    <submittedName>
        <fullName evidence="4">UDP-glycosyltransferase 91D1</fullName>
    </submittedName>
</protein>
<evidence type="ECO:0000313" key="5">
    <source>
        <dbReference type="Proteomes" id="UP000095767"/>
    </source>
</evidence>
<dbReference type="OrthoDB" id="5835829at2759"/>
<keyword evidence="2 3" id="KW-0808">Transferase</keyword>
<evidence type="ECO:0000256" key="3">
    <source>
        <dbReference type="RuleBase" id="RU003718"/>
    </source>
</evidence>
<keyword evidence="5" id="KW-1185">Reference proteome</keyword>